<accession>A0A9X0W6Q3</accession>
<reference evidence="1 2" key="1">
    <citation type="journal article" date="2020" name="Microorganisms">
        <title>Osmotic Adaptation and Compatible Solute Biosynthesis of Phototrophic Bacteria as Revealed from Genome Analyses.</title>
        <authorList>
            <person name="Imhoff J.F."/>
            <person name="Rahn T."/>
            <person name="Kunzel S."/>
            <person name="Keller A."/>
            <person name="Neulinger S.C."/>
        </authorList>
    </citation>
    <scope>NUCLEOTIDE SEQUENCE [LARGE SCALE GENOMIC DNA]</scope>
    <source>
        <strain evidence="1 2">DSM 25653</strain>
    </source>
</reference>
<comment type="caution">
    <text evidence="1">The sequence shown here is derived from an EMBL/GenBank/DDBJ whole genome shotgun (WGS) entry which is preliminary data.</text>
</comment>
<sequence length="239" mass="26503">MSSLRWLCIVALAFAVTGCIKVDQTLTLNKDGSGTLNMRYGMSEQAIAQVEAMEKMGEAMQESGGEALDMDAERPFDLDFDEAKVREEFEAEGLEGVELASVKSESVDGWRFMEMKLTFDNLTALKQTDYFDGSELSLSKDAEGNYVLTQRSTDNGDDGDDEEMDPQMLKQMAAMFAGMRIANRVIVPTEIIETNATDIDGRSASWVYDIEKDPTILSQIQNFNMRVVFSSEGTSIAMP</sequence>
<evidence type="ECO:0008006" key="3">
    <source>
        <dbReference type="Google" id="ProtNLM"/>
    </source>
</evidence>
<dbReference type="RefSeq" id="WP_200240113.1">
    <property type="nucleotide sequence ID" value="NZ_NRRY01000005.1"/>
</dbReference>
<dbReference type="AlphaFoldDB" id="A0A9X0W6Q3"/>
<dbReference type="EMBL" id="NRRY01000005">
    <property type="protein sequence ID" value="MBK1617839.1"/>
    <property type="molecule type" value="Genomic_DNA"/>
</dbReference>
<protein>
    <recommendedName>
        <fullName evidence="3">Lipoprotein</fullName>
    </recommendedName>
</protein>
<keyword evidence="2" id="KW-1185">Reference proteome</keyword>
<dbReference type="PROSITE" id="PS51257">
    <property type="entry name" value="PROKAR_LIPOPROTEIN"/>
    <property type="match status" value="1"/>
</dbReference>
<proteinExistence type="predicted"/>
<organism evidence="1 2">
    <name type="scientific">Lamprobacter modestohalophilus</name>
    <dbReference type="NCBI Taxonomy" id="1064514"/>
    <lineage>
        <taxon>Bacteria</taxon>
        <taxon>Pseudomonadati</taxon>
        <taxon>Pseudomonadota</taxon>
        <taxon>Gammaproteobacteria</taxon>
        <taxon>Chromatiales</taxon>
        <taxon>Chromatiaceae</taxon>
        <taxon>Lamprobacter</taxon>
    </lineage>
</organism>
<evidence type="ECO:0000313" key="2">
    <source>
        <dbReference type="Proteomes" id="UP001138768"/>
    </source>
</evidence>
<dbReference type="Proteomes" id="UP001138768">
    <property type="component" value="Unassembled WGS sequence"/>
</dbReference>
<name>A0A9X0W6Q3_9GAMM</name>
<evidence type="ECO:0000313" key="1">
    <source>
        <dbReference type="EMBL" id="MBK1617839.1"/>
    </source>
</evidence>
<gene>
    <name evidence="1" type="ORF">CKO42_05085</name>
</gene>